<keyword evidence="1" id="KW-0597">Phosphoprotein</keyword>
<sequence length="114" mass="12048">MLVEDEMIIAFDIADQLISSGFDINGPHPSNVKALSAIEVARPDVAILDVQLADGDVYPVATRLYEMNVPIVFHSGHADPGQLKLQFPGAVVCTKPCSAGRLESAVRSVMGGGD</sequence>
<evidence type="ECO:0000313" key="4">
    <source>
        <dbReference type="Proteomes" id="UP000283003"/>
    </source>
</evidence>
<comment type="caution">
    <text evidence="3">The sequence shown here is derived from an EMBL/GenBank/DDBJ whole genome shotgun (WGS) entry which is preliminary data.</text>
</comment>
<evidence type="ECO:0000259" key="2">
    <source>
        <dbReference type="PROSITE" id="PS50110"/>
    </source>
</evidence>
<dbReference type="Proteomes" id="UP000283003">
    <property type="component" value="Unassembled WGS sequence"/>
</dbReference>
<dbReference type="Pfam" id="PF00072">
    <property type="entry name" value="Response_reg"/>
    <property type="match status" value="1"/>
</dbReference>
<dbReference type="PROSITE" id="PS50110">
    <property type="entry name" value="RESPONSE_REGULATORY"/>
    <property type="match status" value="1"/>
</dbReference>
<dbReference type="Gene3D" id="3.40.50.2300">
    <property type="match status" value="1"/>
</dbReference>
<accession>A0A437GV44</accession>
<name>A0A437GV44_9SPHN</name>
<feature type="modified residue" description="4-aspartylphosphate" evidence="1">
    <location>
        <position position="49"/>
    </location>
</feature>
<dbReference type="InterPro" id="IPR001789">
    <property type="entry name" value="Sig_transdc_resp-reg_receiver"/>
</dbReference>
<organism evidence="3 4">
    <name type="scientific">Croceicoccus ponticola</name>
    <dbReference type="NCBI Taxonomy" id="2217664"/>
    <lineage>
        <taxon>Bacteria</taxon>
        <taxon>Pseudomonadati</taxon>
        <taxon>Pseudomonadota</taxon>
        <taxon>Alphaproteobacteria</taxon>
        <taxon>Sphingomonadales</taxon>
        <taxon>Erythrobacteraceae</taxon>
        <taxon>Croceicoccus</taxon>
    </lineage>
</organism>
<dbReference type="SUPFAM" id="SSF52172">
    <property type="entry name" value="CheY-like"/>
    <property type="match status" value="1"/>
</dbReference>
<protein>
    <submittedName>
        <fullName evidence="3">Response regulator</fullName>
    </submittedName>
</protein>
<feature type="domain" description="Response regulatory" evidence="2">
    <location>
        <begin position="1"/>
        <end position="110"/>
    </location>
</feature>
<dbReference type="EMBL" id="RXOL01000007">
    <property type="protein sequence ID" value="RVQ65546.1"/>
    <property type="molecule type" value="Genomic_DNA"/>
</dbReference>
<dbReference type="InterPro" id="IPR011006">
    <property type="entry name" value="CheY-like_superfamily"/>
</dbReference>
<dbReference type="GO" id="GO:0000160">
    <property type="term" value="P:phosphorelay signal transduction system"/>
    <property type="evidence" value="ECO:0007669"/>
    <property type="project" value="InterPro"/>
</dbReference>
<evidence type="ECO:0000256" key="1">
    <source>
        <dbReference type="PROSITE-ProRule" id="PRU00169"/>
    </source>
</evidence>
<evidence type="ECO:0000313" key="3">
    <source>
        <dbReference type="EMBL" id="RVQ65546.1"/>
    </source>
</evidence>
<dbReference type="SMART" id="SM00448">
    <property type="entry name" value="REC"/>
    <property type="match status" value="1"/>
</dbReference>
<proteinExistence type="predicted"/>
<dbReference type="OrthoDB" id="7774278at2"/>
<reference evidence="3 4" key="1">
    <citation type="submission" date="2018-12" db="EMBL/GenBank/DDBJ databases">
        <title>Croceicoccus ponticola sp. nov., a lipolytic bacterium isolated from seawater.</title>
        <authorList>
            <person name="Yoon J.-H."/>
        </authorList>
    </citation>
    <scope>NUCLEOTIDE SEQUENCE [LARGE SCALE GENOMIC DNA]</scope>
    <source>
        <strain evidence="3 4">GM-16</strain>
    </source>
</reference>
<gene>
    <name evidence="3" type="ORF">EKN06_13330</name>
</gene>
<dbReference type="AlphaFoldDB" id="A0A437GV44"/>
<keyword evidence="4" id="KW-1185">Reference proteome</keyword>